<keyword evidence="11 16" id="KW-0067">ATP-binding</keyword>
<dbReference type="AlphaFoldDB" id="G5H6T9"/>
<keyword evidence="12 16" id="KW-0630">Potassium</keyword>
<dbReference type="GO" id="GO:0004594">
    <property type="term" value="F:pantothenate kinase activity"/>
    <property type="evidence" value="ECO:0007669"/>
    <property type="project" value="UniProtKB-UniRule"/>
</dbReference>
<comment type="catalytic activity">
    <reaction evidence="1 16">
        <text>(R)-pantothenate + ATP = (R)-4'-phosphopantothenate + ADP + H(+)</text>
        <dbReference type="Rhea" id="RHEA:16373"/>
        <dbReference type="ChEBI" id="CHEBI:10986"/>
        <dbReference type="ChEBI" id="CHEBI:15378"/>
        <dbReference type="ChEBI" id="CHEBI:29032"/>
        <dbReference type="ChEBI" id="CHEBI:30616"/>
        <dbReference type="ChEBI" id="CHEBI:456216"/>
        <dbReference type="EC" id="2.7.1.33"/>
    </reaction>
</comment>
<dbReference type="EMBL" id="ADLD01000008">
    <property type="protein sequence ID" value="EHB92936.1"/>
    <property type="molecule type" value="Genomic_DNA"/>
</dbReference>
<dbReference type="HAMAP" id="MF_01274">
    <property type="entry name" value="Pantothen_kinase_3"/>
    <property type="match status" value="1"/>
</dbReference>
<keyword evidence="10 16" id="KW-0418">Kinase</keyword>
<sequence length="243" mass="26709">MNLAIDIGNTCAKLAVIENGQVVDFFKTDTLSEVYLEQLLENFPDITGAILISVHEDSDAPIEALLRRRLGRFIRFGHGVPVPIRNGYATPDTLGADRLAAAVGAATLYPGNNVLIVDFGTAITFDFVSAEGEFLGGNISPGAATRFRALHHFTRKLPLCELIDREVFMGRDTVSAIEGGVVNGIVYEVEGYIRDLERKYDGLRIIFTGGDSNFFAKRVKKPIFATYDLVAYGLNRILEYNAK</sequence>
<comment type="cofactor">
    <cofactor evidence="2">
        <name>K(+)</name>
        <dbReference type="ChEBI" id="CHEBI:29103"/>
    </cofactor>
</comment>
<evidence type="ECO:0000256" key="1">
    <source>
        <dbReference type="ARBA" id="ARBA00001206"/>
    </source>
</evidence>
<dbReference type="STRING" id="742725.HMPREF9450_00649"/>
<dbReference type="GO" id="GO:0015937">
    <property type="term" value="P:coenzyme A biosynthetic process"/>
    <property type="evidence" value="ECO:0007669"/>
    <property type="project" value="UniProtKB-UniRule"/>
</dbReference>
<evidence type="ECO:0000256" key="10">
    <source>
        <dbReference type="ARBA" id="ARBA00022777"/>
    </source>
</evidence>
<keyword evidence="18" id="KW-1185">Reference proteome</keyword>
<evidence type="ECO:0000256" key="6">
    <source>
        <dbReference type="ARBA" id="ARBA00012102"/>
    </source>
</evidence>
<feature type="binding site" evidence="16">
    <location>
        <position position="118"/>
    </location>
    <ligand>
        <name>K(+)</name>
        <dbReference type="ChEBI" id="CHEBI:29103"/>
    </ligand>
</feature>
<comment type="subunit">
    <text evidence="5 16">Homodimer.</text>
</comment>
<proteinExistence type="inferred from homology"/>
<dbReference type="NCBIfam" id="TIGR00671">
    <property type="entry name" value="baf"/>
    <property type="match status" value="1"/>
</dbReference>
<protein>
    <recommendedName>
        <fullName evidence="15 16">Type III pantothenate kinase</fullName>
        <ecNumber evidence="6 16">2.7.1.33</ecNumber>
    </recommendedName>
    <alternativeName>
        <fullName evidence="16">PanK-III</fullName>
    </alternativeName>
    <alternativeName>
        <fullName evidence="16">Pantothenic acid kinase</fullName>
    </alternativeName>
</protein>
<dbReference type="GO" id="GO:0005737">
    <property type="term" value="C:cytoplasm"/>
    <property type="evidence" value="ECO:0007669"/>
    <property type="project" value="UniProtKB-SubCell"/>
</dbReference>
<evidence type="ECO:0000256" key="11">
    <source>
        <dbReference type="ARBA" id="ARBA00022840"/>
    </source>
</evidence>
<dbReference type="Proteomes" id="UP000006008">
    <property type="component" value="Unassembled WGS sequence"/>
</dbReference>
<evidence type="ECO:0000313" key="17">
    <source>
        <dbReference type="EMBL" id="EHB92936.1"/>
    </source>
</evidence>
<dbReference type="CDD" id="cd24015">
    <property type="entry name" value="ASKHA_NBD_PanK-III"/>
    <property type="match status" value="1"/>
</dbReference>
<evidence type="ECO:0000256" key="9">
    <source>
        <dbReference type="ARBA" id="ARBA00022741"/>
    </source>
</evidence>
<dbReference type="PANTHER" id="PTHR34265">
    <property type="entry name" value="TYPE III PANTOTHENATE KINASE"/>
    <property type="match status" value="1"/>
</dbReference>
<evidence type="ECO:0000256" key="3">
    <source>
        <dbReference type="ARBA" id="ARBA00004496"/>
    </source>
</evidence>
<dbReference type="SUPFAM" id="SSF53067">
    <property type="entry name" value="Actin-like ATPase domain"/>
    <property type="match status" value="2"/>
</dbReference>
<evidence type="ECO:0000256" key="7">
    <source>
        <dbReference type="ARBA" id="ARBA00022490"/>
    </source>
</evidence>
<keyword evidence="16" id="KW-0479">Metal-binding</keyword>
<evidence type="ECO:0000256" key="12">
    <source>
        <dbReference type="ARBA" id="ARBA00022958"/>
    </source>
</evidence>
<feature type="binding site" evidence="16">
    <location>
        <position position="88"/>
    </location>
    <ligand>
        <name>substrate</name>
    </ligand>
</feature>
<evidence type="ECO:0000256" key="4">
    <source>
        <dbReference type="ARBA" id="ARBA00005225"/>
    </source>
</evidence>
<dbReference type="PANTHER" id="PTHR34265:SF1">
    <property type="entry name" value="TYPE III PANTOTHENATE KINASE"/>
    <property type="match status" value="1"/>
</dbReference>
<keyword evidence="8 16" id="KW-0808">Transferase</keyword>
<dbReference type="Gene3D" id="3.30.420.40">
    <property type="match status" value="2"/>
</dbReference>
<dbReference type="eggNOG" id="COG1521">
    <property type="taxonomic scope" value="Bacteria"/>
</dbReference>
<evidence type="ECO:0000256" key="2">
    <source>
        <dbReference type="ARBA" id="ARBA00001958"/>
    </source>
</evidence>
<dbReference type="GO" id="GO:0005524">
    <property type="term" value="F:ATP binding"/>
    <property type="evidence" value="ECO:0007669"/>
    <property type="project" value="UniProtKB-UniRule"/>
</dbReference>
<dbReference type="HOGENOM" id="CLU_066627_2_0_10"/>
<name>G5H6T9_9BACT</name>
<dbReference type="EC" id="2.7.1.33" evidence="6 16"/>
<evidence type="ECO:0000256" key="14">
    <source>
        <dbReference type="ARBA" id="ARBA00038036"/>
    </source>
</evidence>
<dbReference type="UniPathway" id="UPA00241">
    <property type="reaction ID" value="UER00352"/>
</dbReference>
<dbReference type="RefSeq" id="WP_009133455.1">
    <property type="nucleotide sequence ID" value="NZ_CP102250.1"/>
</dbReference>
<feature type="binding site" evidence="16">
    <location>
        <begin position="6"/>
        <end position="13"/>
    </location>
    <ligand>
        <name>ATP</name>
        <dbReference type="ChEBI" id="CHEBI:30616"/>
    </ligand>
</feature>
<organism evidence="17 18">
    <name type="scientific">Alistipes indistinctus YIT 12060</name>
    <dbReference type="NCBI Taxonomy" id="742725"/>
    <lineage>
        <taxon>Bacteria</taxon>
        <taxon>Pseudomonadati</taxon>
        <taxon>Bacteroidota</taxon>
        <taxon>Bacteroidia</taxon>
        <taxon>Bacteroidales</taxon>
        <taxon>Rikenellaceae</taxon>
        <taxon>Alistipes</taxon>
    </lineage>
</organism>
<comment type="caution">
    <text evidence="17">The sequence shown here is derived from an EMBL/GenBank/DDBJ whole genome shotgun (WGS) entry which is preliminary data.</text>
</comment>
<evidence type="ECO:0000256" key="16">
    <source>
        <dbReference type="HAMAP-Rule" id="MF_01274"/>
    </source>
</evidence>
<dbReference type="InterPro" id="IPR004619">
    <property type="entry name" value="Type_III_PanK"/>
</dbReference>
<feature type="binding site" evidence="16">
    <location>
        <begin position="95"/>
        <end position="98"/>
    </location>
    <ligand>
        <name>substrate</name>
    </ligand>
</feature>
<reference evidence="17 18" key="1">
    <citation type="submission" date="2011-08" db="EMBL/GenBank/DDBJ databases">
        <title>The Genome Sequence of Alistipes indistinctus YIT 12060.</title>
        <authorList>
            <consortium name="The Broad Institute Genome Sequencing Platform"/>
            <person name="Earl A."/>
            <person name="Ward D."/>
            <person name="Feldgarden M."/>
            <person name="Gevers D."/>
            <person name="Morotomi M."/>
            <person name="Young S.K."/>
            <person name="Zeng Q."/>
            <person name="Gargeya S."/>
            <person name="Fitzgerald M."/>
            <person name="Haas B."/>
            <person name="Abouelleil A."/>
            <person name="Alvarado L."/>
            <person name="Arachchi H.M."/>
            <person name="Berlin A."/>
            <person name="Brown A."/>
            <person name="Chapman S.B."/>
            <person name="Chen Z."/>
            <person name="Dunbar C."/>
            <person name="Freedman E."/>
            <person name="Gearin G."/>
            <person name="Gellesch M."/>
            <person name="Goldberg J."/>
            <person name="Griggs A."/>
            <person name="Gujja S."/>
            <person name="Heiman D."/>
            <person name="Howarth C."/>
            <person name="Larson L."/>
            <person name="Lui A."/>
            <person name="MacDonald P.J.P."/>
            <person name="Montmayeur A."/>
            <person name="Murphy C."/>
            <person name="Neiman D."/>
            <person name="Pearson M."/>
            <person name="Priest M."/>
            <person name="Roberts A."/>
            <person name="Saif S."/>
            <person name="Shea T."/>
            <person name="Shenoy N."/>
            <person name="Sisk P."/>
            <person name="Stolte C."/>
            <person name="Sykes S."/>
            <person name="Wortman J."/>
            <person name="Nusbaum C."/>
            <person name="Birren B."/>
        </authorList>
    </citation>
    <scope>NUCLEOTIDE SEQUENCE [LARGE SCALE GENOMIC DNA]</scope>
    <source>
        <strain evidence="17 18">YIT 12060</strain>
    </source>
</reference>
<accession>G5H6T9</accession>
<dbReference type="OrthoDB" id="9804707at2"/>
<comment type="pathway">
    <text evidence="4 16">Cofactor biosynthesis; coenzyme A biosynthesis; CoA from (R)-pantothenate: step 1/5.</text>
</comment>
<evidence type="ECO:0000256" key="8">
    <source>
        <dbReference type="ARBA" id="ARBA00022679"/>
    </source>
</evidence>
<comment type="function">
    <text evidence="16">Catalyzes the phosphorylation of pantothenate (Pan), the first step in CoA biosynthesis.</text>
</comment>
<evidence type="ECO:0000256" key="5">
    <source>
        <dbReference type="ARBA" id="ARBA00011738"/>
    </source>
</evidence>
<evidence type="ECO:0000313" key="18">
    <source>
        <dbReference type="Proteomes" id="UP000006008"/>
    </source>
</evidence>
<dbReference type="PATRIC" id="fig|742725.3.peg.704"/>
<comment type="cofactor">
    <cofactor evidence="16">
        <name>NH4(+)</name>
        <dbReference type="ChEBI" id="CHEBI:28938"/>
    </cofactor>
    <cofactor evidence="16">
        <name>K(+)</name>
        <dbReference type="ChEBI" id="CHEBI:29103"/>
    </cofactor>
    <text evidence="16">A monovalent cation. Ammonium or potassium.</text>
</comment>
<gene>
    <name evidence="16" type="primary">coaX</name>
    <name evidence="17" type="ORF">HMPREF9450_00649</name>
</gene>
<feature type="binding site" evidence="16">
    <location>
        <position position="121"/>
    </location>
    <ligand>
        <name>ATP</name>
        <dbReference type="ChEBI" id="CHEBI:30616"/>
    </ligand>
</feature>
<feature type="active site" description="Proton acceptor" evidence="16">
    <location>
        <position position="97"/>
    </location>
</feature>
<keyword evidence="13 16" id="KW-0173">Coenzyme A biosynthesis</keyword>
<comment type="similarity">
    <text evidence="14 16">Belongs to the type III pantothenate kinase family.</text>
</comment>
<keyword evidence="9 16" id="KW-0547">Nucleotide-binding</keyword>
<keyword evidence="7 16" id="KW-0963">Cytoplasm</keyword>
<evidence type="ECO:0000256" key="15">
    <source>
        <dbReference type="ARBA" id="ARBA00040883"/>
    </source>
</evidence>
<feature type="binding site" evidence="16">
    <location>
        <position position="173"/>
    </location>
    <ligand>
        <name>substrate</name>
    </ligand>
</feature>
<dbReference type="InterPro" id="IPR043129">
    <property type="entry name" value="ATPase_NBD"/>
</dbReference>
<dbReference type="GO" id="GO:0046872">
    <property type="term" value="F:metal ion binding"/>
    <property type="evidence" value="ECO:0007669"/>
    <property type="project" value="UniProtKB-KW"/>
</dbReference>
<dbReference type="GeneID" id="92816338"/>
<dbReference type="Pfam" id="PF03309">
    <property type="entry name" value="Pan_kinase"/>
    <property type="match status" value="1"/>
</dbReference>
<comment type="subcellular location">
    <subcellularLocation>
        <location evidence="3 16">Cytoplasm</location>
    </subcellularLocation>
</comment>
<evidence type="ECO:0000256" key="13">
    <source>
        <dbReference type="ARBA" id="ARBA00022993"/>
    </source>
</evidence>